<evidence type="ECO:0000256" key="4">
    <source>
        <dbReference type="ARBA" id="ARBA00022989"/>
    </source>
</evidence>
<evidence type="ECO:0000256" key="5">
    <source>
        <dbReference type="ARBA" id="ARBA00023136"/>
    </source>
</evidence>
<evidence type="ECO:0000256" key="7">
    <source>
        <dbReference type="SAM" id="Phobius"/>
    </source>
</evidence>
<comment type="subcellular location">
    <subcellularLocation>
        <location evidence="1">Cell membrane</location>
        <topology evidence="1">Single-pass membrane protein</topology>
    </subcellularLocation>
</comment>
<keyword evidence="4 7" id="KW-1133">Transmembrane helix</keyword>
<dbReference type="Pfam" id="PF04024">
    <property type="entry name" value="PspC"/>
    <property type="match status" value="1"/>
</dbReference>
<reference evidence="9" key="1">
    <citation type="submission" date="2020-08" db="EMBL/GenBank/DDBJ databases">
        <authorList>
            <person name="Cejkova D."/>
            <person name="Kubasova T."/>
            <person name="Jahodarova E."/>
            <person name="Rychlik I."/>
        </authorList>
    </citation>
    <scope>NUCLEOTIDE SEQUENCE</scope>
    <source>
        <strain evidence="9">An836</strain>
    </source>
</reference>
<name>A0A939B8C8_9BIFI</name>
<evidence type="ECO:0000259" key="8">
    <source>
        <dbReference type="Pfam" id="PF04024"/>
    </source>
</evidence>
<evidence type="ECO:0000313" key="10">
    <source>
        <dbReference type="Proteomes" id="UP000718821"/>
    </source>
</evidence>
<comment type="caution">
    <text evidence="9">The sequence shown here is derived from an EMBL/GenBank/DDBJ whole genome shotgun (WGS) entry which is preliminary data.</text>
</comment>
<dbReference type="GO" id="GO:0005886">
    <property type="term" value="C:plasma membrane"/>
    <property type="evidence" value="ECO:0007669"/>
    <property type="project" value="UniProtKB-SubCell"/>
</dbReference>
<feature type="region of interest" description="Disordered" evidence="6">
    <location>
        <begin position="616"/>
        <end position="640"/>
    </location>
</feature>
<feature type="compositionally biased region" description="Gly residues" evidence="6">
    <location>
        <begin position="135"/>
        <end position="161"/>
    </location>
</feature>
<feature type="compositionally biased region" description="Low complexity" evidence="6">
    <location>
        <begin position="162"/>
        <end position="261"/>
    </location>
</feature>
<protein>
    <submittedName>
        <fullName evidence="9">PspC domain-containing protein</fullName>
    </submittedName>
</protein>
<dbReference type="EMBL" id="JACLYU010000008">
    <property type="protein sequence ID" value="MBM6699782.1"/>
    <property type="molecule type" value="Genomic_DNA"/>
</dbReference>
<dbReference type="Proteomes" id="UP000718821">
    <property type="component" value="Unassembled WGS sequence"/>
</dbReference>
<organism evidence="9 10">
    <name type="scientific">Bifidobacterium pullorum subsp. saeculare</name>
    <dbReference type="NCBI Taxonomy" id="78257"/>
    <lineage>
        <taxon>Bacteria</taxon>
        <taxon>Bacillati</taxon>
        <taxon>Actinomycetota</taxon>
        <taxon>Actinomycetes</taxon>
        <taxon>Bifidobacteriales</taxon>
        <taxon>Bifidobacteriaceae</taxon>
        <taxon>Bifidobacterium</taxon>
    </lineage>
</organism>
<evidence type="ECO:0000256" key="6">
    <source>
        <dbReference type="SAM" id="MobiDB-lite"/>
    </source>
</evidence>
<dbReference type="InterPro" id="IPR052027">
    <property type="entry name" value="PspC"/>
</dbReference>
<dbReference type="PANTHER" id="PTHR33885">
    <property type="entry name" value="PHAGE SHOCK PROTEIN C"/>
    <property type="match status" value="1"/>
</dbReference>
<feature type="compositionally biased region" description="Basic and acidic residues" evidence="6">
    <location>
        <begin position="630"/>
        <end position="640"/>
    </location>
</feature>
<dbReference type="InterPro" id="IPR007168">
    <property type="entry name" value="Phageshock_PspC_N"/>
</dbReference>
<evidence type="ECO:0000313" key="9">
    <source>
        <dbReference type="EMBL" id="MBM6699782.1"/>
    </source>
</evidence>
<sequence>MSKSNRFFTWIRTAQIVRGDDRWIGGVCSGLAQRLGWSPTLVRALMVASVLLFGFGAALYAIGWLLLPDVRTGRILIEDLFAGHWEWDCLGGFLCLAVAVAIPGAGLLALALAAFVLWFLIQSSHRQQEGYGYAYRGGPGTSGPHGPGTNGPGMNGPGMNGPGTAWQGPNGQGAPWAGPAGTAANGPIPPDGQWAGAGQTAGGPAAADRTAVADGTAAGTVDASPASAPQSASQTPYVAPTAGSAFGPAAGAATAPASGPAPTQPPYAAPVPTQAPYAASAAMPAAAMPAPAPAQYADPAPERRRYARRKPAGPLIVLFAMGAALLSGAIVAAAIAGGFVTTDTGAISLAAVWSAALCLVLGVVLVALGLRGRRTGGLHPLVWTAAFVACVMLAVTVLYGAMVTTIDRDAANYAQVRISGDATAADDQGMTAARTHIDSELSEHGDDYWVAAASPQTMASLSKGVFLIGDGYGSTRANLDLSDWSAWQGGAAGSCPVGQINLAVRDTRAQVTLPDGCRFAFGPFYNGSIGPDRLGDGRSVLLDNGTDGLLFFGDPYGYDHDYDDPNYRWRDHGYSDDADDVPMDTKHYLFINLVGADHGSVQVRYASDSTWPGYDSVGKERPARVAGITTERHSDDRHDQ</sequence>
<evidence type="ECO:0000256" key="2">
    <source>
        <dbReference type="ARBA" id="ARBA00022475"/>
    </source>
</evidence>
<keyword evidence="2" id="KW-1003">Cell membrane</keyword>
<feature type="transmembrane region" description="Helical" evidence="7">
    <location>
        <begin position="90"/>
        <end position="121"/>
    </location>
</feature>
<evidence type="ECO:0000256" key="1">
    <source>
        <dbReference type="ARBA" id="ARBA00004162"/>
    </source>
</evidence>
<dbReference type="RefSeq" id="WP_275051223.1">
    <property type="nucleotide sequence ID" value="NZ_JACLYU010000008.1"/>
</dbReference>
<dbReference type="PANTHER" id="PTHR33885:SF3">
    <property type="entry name" value="PHAGE SHOCK PROTEIN C"/>
    <property type="match status" value="1"/>
</dbReference>
<keyword evidence="10" id="KW-1185">Reference proteome</keyword>
<evidence type="ECO:0000256" key="3">
    <source>
        <dbReference type="ARBA" id="ARBA00022692"/>
    </source>
</evidence>
<feature type="transmembrane region" description="Helical" evidence="7">
    <location>
        <begin position="346"/>
        <end position="369"/>
    </location>
</feature>
<feature type="transmembrane region" description="Helical" evidence="7">
    <location>
        <begin position="312"/>
        <end position="340"/>
    </location>
</feature>
<feature type="transmembrane region" description="Helical" evidence="7">
    <location>
        <begin position="44"/>
        <end position="67"/>
    </location>
</feature>
<gene>
    <name evidence="9" type="ORF">H7U32_05525</name>
</gene>
<keyword evidence="3 7" id="KW-0812">Transmembrane</keyword>
<reference evidence="9" key="2">
    <citation type="journal article" date="2021" name="Sci. Rep.">
        <title>The distribution of antibiotic resistance genes in chicken gut microbiota commensals.</title>
        <authorList>
            <person name="Juricova H."/>
            <person name="Matiasovicova J."/>
            <person name="Kubasova T."/>
            <person name="Cejkova D."/>
            <person name="Rychlik I."/>
        </authorList>
    </citation>
    <scope>NUCLEOTIDE SEQUENCE</scope>
    <source>
        <strain evidence="9">An836</strain>
    </source>
</reference>
<proteinExistence type="predicted"/>
<dbReference type="AlphaFoldDB" id="A0A939B8C8"/>
<accession>A0A939B8C8</accession>
<feature type="transmembrane region" description="Helical" evidence="7">
    <location>
        <begin position="381"/>
        <end position="402"/>
    </location>
</feature>
<feature type="region of interest" description="Disordered" evidence="6">
    <location>
        <begin position="135"/>
        <end position="269"/>
    </location>
</feature>
<keyword evidence="5 7" id="KW-0472">Membrane</keyword>
<feature type="domain" description="Phage shock protein PspC N-terminal" evidence="8">
    <location>
        <begin position="17"/>
        <end position="69"/>
    </location>
</feature>